<reference evidence="1 2" key="1">
    <citation type="submission" date="2014-02" db="EMBL/GenBank/DDBJ databases">
        <title>The genome sequence of Colletotrichum salicis CBS 607.94.</title>
        <authorList>
            <person name="Baroncelli R."/>
            <person name="Thon M.R."/>
        </authorList>
    </citation>
    <scope>NUCLEOTIDE SEQUENCE [LARGE SCALE GENOMIC DNA]</scope>
    <source>
        <strain evidence="1 2">CBS 607.94</strain>
    </source>
</reference>
<name>A0A135V8D5_9PEZI</name>
<protein>
    <submittedName>
        <fullName evidence="1">Uncharacterized protein</fullName>
    </submittedName>
</protein>
<dbReference type="OrthoDB" id="20872at2759"/>
<organism evidence="1 2">
    <name type="scientific">Colletotrichum salicis</name>
    <dbReference type="NCBI Taxonomy" id="1209931"/>
    <lineage>
        <taxon>Eukaryota</taxon>
        <taxon>Fungi</taxon>
        <taxon>Dikarya</taxon>
        <taxon>Ascomycota</taxon>
        <taxon>Pezizomycotina</taxon>
        <taxon>Sordariomycetes</taxon>
        <taxon>Hypocreomycetidae</taxon>
        <taxon>Glomerellales</taxon>
        <taxon>Glomerellaceae</taxon>
        <taxon>Colletotrichum</taxon>
        <taxon>Colletotrichum acutatum species complex</taxon>
    </lineage>
</organism>
<keyword evidence="2" id="KW-1185">Reference proteome</keyword>
<sequence length="235" mass="26258">MACDLASQGRNDWSNATLETFDACIRKTLYDHESTRLASFMGAKIGFEYDSQLKNIIVSKTANPVEACVQSSVADFVFDCHGLDNFAGTHCFKIQFGFLLQKVTLGIICGLQWDGSRCRPWAALFDEHSVKGTESEQLMRYAQVIPGIKAELRLSEIRDYMMCRFTDQSGLYKSNLMPKSATIVQYGIVITHCIWIEAEARTVDEVSFSRGSSSAFEHLQGALSIWREPGRLGIG</sequence>
<evidence type="ECO:0000313" key="2">
    <source>
        <dbReference type="Proteomes" id="UP000070121"/>
    </source>
</evidence>
<evidence type="ECO:0000313" key="1">
    <source>
        <dbReference type="EMBL" id="KXH68956.1"/>
    </source>
</evidence>
<dbReference type="EMBL" id="JFFI01000194">
    <property type="protein sequence ID" value="KXH68956.1"/>
    <property type="molecule type" value="Genomic_DNA"/>
</dbReference>
<gene>
    <name evidence="1" type="ORF">CSAL01_06974</name>
</gene>
<proteinExistence type="predicted"/>
<dbReference type="AlphaFoldDB" id="A0A135V8D5"/>
<accession>A0A135V8D5</accession>
<dbReference type="Proteomes" id="UP000070121">
    <property type="component" value="Unassembled WGS sequence"/>
</dbReference>
<comment type="caution">
    <text evidence="1">The sequence shown here is derived from an EMBL/GenBank/DDBJ whole genome shotgun (WGS) entry which is preliminary data.</text>
</comment>